<dbReference type="InterPro" id="IPR021829">
    <property type="entry name" value="DUF3419"/>
</dbReference>
<dbReference type="Proteomes" id="UP000443582">
    <property type="component" value="Unassembled WGS sequence"/>
</dbReference>
<comment type="caution">
    <text evidence="1">The sequence shown here is derived from an EMBL/GenBank/DDBJ whole genome shotgun (WGS) entry which is preliminary data.</text>
</comment>
<reference evidence="2" key="1">
    <citation type="journal article" date="2019" name="Int. J. Syst. Evol. Microbiol.">
        <title>Halobacteriovorax valvorus sp. nov., a novel prokaryotic predator isolated from coastal seawater of China.</title>
        <authorList>
            <person name="Chen M.-X."/>
        </authorList>
    </citation>
    <scope>NUCLEOTIDE SEQUENCE [LARGE SCALE GENOMIC DNA]</scope>
    <source>
        <strain evidence="2">BL9</strain>
    </source>
</reference>
<name>A0ABY0IIZ9_9BACT</name>
<evidence type="ECO:0000313" key="2">
    <source>
        <dbReference type="Proteomes" id="UP000443582"/>
    </source>
</evidence>
<dbReference type="InterPro" id="IPR029063">
    <property type="entry name" value="SAM-dependent_MTases_sf"/>
</dbReference>
<sequence length="345" mass="39415">MAKYFTDKLNYSLANEDIELEANICKKLKPKSIGSICGAGPRGLYLLPQTGCQLDLFDVSEIQIEWARAYEKAICELDEVSFLRAYHDDSSILKSIGINIELHDILDSNEIAALAGSWEKTFLKFSKLARKILGHKLIRQLKNCQSIEEQKYIITSTSFSVRWTVVLAIVGNKAMMNSLLYSGDFIKKNLKESYVKFYRSRFARLFSTTLIKDNFFLSLCLFGEVTLTNTPLRCRSFNGLQTSVKESEIHYQIGDIVSTLSNGEKQYDYFSYSDVPSYFDDELGNNFIQKAKPSIKVGGVICVRYYLRVFEPDLAGFEDITDQFSSEIKNEKVGVYNIKLYRRIA</sequence>
<dbReference type="EMBL" id="QDKL01000002">
    <property type="protein sequence ID" value="RZF21307.1"/>
    <property type="molecule type" value="Genomic_DNA"/>
</dbReference>
<dbReference type="RefSeq" id="WP_120404572.1">
    <property type="nucleotide sequence ID" value="NZ_QDKL01000002.1"/>
</dbReference>
<protein>
    <submittedName>
        <fullName evidence="1">DUF3419 family protein</fullName>
    </submittedName>
</protein>
<evidence type="ECO:0000313" key="1">
    <source>
        <dbReference type="EMBL" id="RZF21307.1"/>
    </source>
</evidence>
<dbReference type="SUPFAM" id="SSF53335">
    <property type="entry name" value="S-adenosyl-L-methionine-dependent methyltransferases"/>
    <property type="match status" value="1"/>
</dbReference>
<dbReference type="Pfam" id="PF11899">
    <property type="entry name" value="DUF3419"/>
    <property type="match status" value="1"/>
</dbReference>
<proteinExistence type="predicted"/>
<organism evidence="1 2">
    <name type="scientific">Halobacteriovorax vibrionivorans</name>
    <dbReference type="NCBI Taxonomy" id="2152716"/>
    <lineage>
        <taxon>Bacteria</taxon>
        <taxon>Pseudomonadati</taxon>
        <taxon>Bdellovibrionota</taxon>
        <taxon>Bacteriovoracia</taxon>
        <taxon>Bacteriovoracales</taxon>
        <taxon>Halobacteriovoraceae</taxon>
        <taxon>Halobacteriovorax</taxon>
    </lineage>
</organism>
<accession>A0ABY0IIZ9</accession>
<gene>
    <name evidence="1" type="ORF">DAY19_06375</name>
</gene>
<keyword evidence="2" id="KW-1185">Reference proteome</keyword>